<dbReference type="Proteomes" id="UP000005396">
    <property type="component" value="Unassembled WGS sequence"/>
</dbReference>
<accession>A8RPG7</accession>
<evidence type="ECO:0000313" key="2">
    <source>
        <dbReference type="Proteomes" id="UP000005396"/>
    </source>
</evidence>
<dbReference type="PaxDb" id="411902-CLOBOL_02465"/>
<gene>
    <name evidence="1" type="ORF">CLOBOL_02465</name>
</gene>
<evidence type="ECO:0000313" key="1">
    <source>
        <dbReference type="EMBL" id="EDP17393.1"/>
    </source>
</evidence>
<dbReference type="HOGENOM" id="CLU_3134050_0_0_9"/>
<protein>
    <submittedName>
        <fullName evidence="1">Uncharacterized protein</fullName>
    </submittedName>
</protein>
<reference evidence="1 2" key="2">
    <citation type="submission" date="2007-09" db="EMBL/GenBank/DDBJ databases">
        <title>Draft genome sequence of Clostridium bolteae (ATCC BAA-613).</title>
        <authorList>
            <person name="Sudarsanam P."/>
            <person name="Ley R."/>
            <person name="Guruge J."/>
            <person name="Turnbaugh P.J."/>
            <person name="Mahowald M."/>
            <person name="Liep D."/>
            <person name="Gordon J."/>
        </authorList>
    </citation>
    <scope>NUCLEOTIDE SEQUENCE [LARGE SCALE GENOMIC DNA]</scope>
    <source>
        <strain evidence="2">ATCC BAA-613 / DSM 15670 / CCUG 46953 / JCM 12243 / WAL 16351</strain>
    </source>
</reference>
<name>A8RPG7_ENTBW</name>
<comment type="caution">
    <text evidence="1">The sequence shown here is derived from an EMBL/GenBank/DDBJ whole genome shotgun (WGS) entry which is preliminary data.</text>
</comment>
<proteinExistence type="predicted"/>
<organism evidence="1 2">
    <name type="scientific">Enterocloster bolteae (strain ATCC BAA-613 / DSM 15670 / CCUG 46953 / JCM 12243 / WAL 16351)</name>
    <name type="common">Clostridium bolteae</name>
    <dbReference type="NCBI Taxonomy" id="411902"/>
    <lineage>
        <taxon>Bacteria</taxon>
        <taxon>Bacillati</taxon>
        <taxon>Bacillota</taxon>
        <taxon>Clostridia</taxon>
        <taxon>Lachnospirales</taxon>
        <taxon>Lachnospiraceae</taxon>
        <taxon>Enterocloster</taxon>
    </lineage>
</organism>
<dbReference type="AlphaFoldDB" id="A8RPG7"/>
<dbReference type="EMBL" id="ABCC02000023">
    <property type="protein sequence ID" value="EDP17393.1"/>
    <property type="molecule type" value="Genomic_DNA"/>
</dbReference>
<reference evidence="1 2" key="1">
    <citation type="submission" date="2007-08" db="EMBL/GenBank/DDBJ databases">
        <authorList>
            <person name="Fulton L."/>
            <person name="Clifton S."/>
            <person name="Fulton B."/>
            <person name="Xu J."/>
            <person name="Minx P."/>
            <person name="Pepin K.H."/>
            <person name="Johnson M."/>
            <person name="Thiruvilangam P."/>
            <person name="Bhonagiri V."/>
            <person name="Nash W.E."/>
            <person name="Mardis E.R."/>
            <person name="Wilson R.K."/>
        </authorList>
    </citation>
    <scope>NUCLEOTIDE SEQUENCE [LARGE SCALE GENOMIC DNA]</scope>
    <source>
        <strain evidence="2">ATCC BAA-613 / DSM 15670 / CCUG 46953 / JCM 12243 / WAL 16351</strain>
    </source>
</reference>
<sequence>MFNLFDYLRRKIPWLEENIHWREPGISESWPISMLVKPQRLSVFCITLV</sequence>